<proteinExistence type="predicted"/>
<accession>X1K4W1</accession>
<dbReference type="AlphaFoldDB" id="X1K4W1"/>
<sequence>MPFYQVTGKSDNTKINVKIGDILRVAAEDVNKFYTDDPRYPYYKTYVAVVLAPVPEKDVPDKPFVLERLSEFTPRRERLVEKAVKDDVKVSIEEGKIPKEIYKTYAKENEPLPKEFYND</sequence>
<protein>
    <submittedName>
        <fullName evidence="1">Uncharacterized protein</fullName>
    </submittedName>
</protein>
<reference evidence="1" key="1">
    <citation type="journal article" date="2014" name="Front. Microbiol.">
        <title>High frequency of phylogenetically diverse reductive dehalogenase-homologous genes in deep subseafloor sedimentary metagenomes.</title>
        <authorList>
            <person name="Kawai M."/>
            <person name="Futagami T."/>
            <person name="Toyoda A."/>
            <person name="Takaki Y."/>
            <person name="Nishi S."/>
            <person name="Hori S."/>
            <person name="Arai W."/>
            <person name="Tsubouchi T."/>
            <person name="Morono Y."/>
            <person name="Uchiyama I."/>
            <person name="Ito T."/>
            <person name="Fujiyama A."/>
            <person name="Inagaki F."/>
            <person name="Takami H."/>
        </authorList>
    </citation>
    <scope>NUCLEOTIDE SEQUENCE</scope>
    <source>
        <strain evidence="1">Expedition CK06-06</strain>
    </source>
</reference>
<organism evidence="1">
    <name type="scientific">marine sediment metagenome</name>
    <dbReference type="NCBI Taxonomy" id="412755"/>
    <lineage>
        <taxon>unclassified sequences</taxon>
        <taxon>metagenomes</taxon>
        <taxon>ecological metagenomes</taxon>
    </lineage>
</organism>
<dbReference type="EMBL" id="BARV01001944">
    <property type="protein sequence ID" value="GAI01603.1"/>
    <property type="molecule type" value="Genomic_DNA"/>
</dbReference>
<feature type="non-terminal residue" evidence="1">
    <location>
        <position position="119"/>
    </location>
</feature>
<evidence type="ECO:0000313" key="1">
    <source>
        <dbReference type="EMBL" id="GAI01603.1"/>
    </source>
</evidence>
<gene>
    <name evidence="1" type="ORF">S06H3_05292</name>
</gene>
<comment type="caution">
    <text evidence="1">The sequence shown here is derived from an EMBL/GenBank/DDBJ whole genome shotgun (WGS) entry which is preliminary data.</text>
</comment>
<name>X1K4W1_9ZZZZ</name>